<dbReference type="AlphaFoldDB" id="K1QLC6"/>
<sequence length="550" mass="62711">MAEIDSAMEEKLLGDDQNAEGKKEGDTMDTSENSGESELVEVKKADDEEPEEEEDAEGKEKQAEKREEENTLLTNAIKGPIRLSVVLIKDLSNHDLHQVLHRCSKATLEMERRRGVLTLWFDPWRSIGALAILKKLAKLQLSGEDFKMECPKALASMLGTQKIKEKYPDSKFGNKNKTLYVHDVPPETSEEILRVMFPDVSSVNLPVDKEGKKLGVAILDFVSGKDCNAALERNPEIQILDTNCTVDWYFPAPEDVAKQEHMNQMLMNQMQNLASMVQGGGGPGGFSDQGGYGPGGQGVDDFDQGFRDNFENYQSGYYDDDYSAPNKRMKDVLRTRFNPSVAWSQYAYTKPVIIQHATDNKEFHKICEKDPMLQKYGSKKIRLSSANTHSYDKRDVTLKYYVEHVMKPQTLDMLGNETFYWFGDNNYTEWEELFKQYNPPPYKLPRMTGAYSFGVAGAGTGVPFHFHGPGFGEVIFGRKRWFLYPPEKTPSFHPNRTTLQWLMEDYPKLHPQDFPLDCTINQGEIIYFPDRWWHGTLNIDTSVFISTFLG</sequence>
<dbReference type="InterPro" id="IPR012677">
    <property type="entry name" value="Nucleotide-bd_a/b_plait_sf"/>
</dbReference>
<dbReference type="InterPro" id="IPR050910">
    <property type="entry name" value="JMJD6_ArgDemeth/LysHydrox"/>
</dbReference>
<dbReference type="Gene3D" id="2.60.120.650">
    <property type="entry name" value="Cupin"/>
    <property type="match status" value="1"/>
</dbReference>
<dbReference type="EMBL" id="JH817467">
    <property type="protein sequence ID" value="EKC22486.1"/>
    <property type="molecule type" value="Genomic_DNA"/>
</dbReference>
<evidence type="ECO:0000256" key="1">
    <source>
        <dbReference type="SAM" id="MobiDB-lite"/>
    </source>
</evidence>
<feature type="region of interest" description="Disordered" evidence="1">
    <location>
        <begin position="1"/>
        <end position="71"/>
    </location>
</feature>
<reference evidence="2" key="1">
    <citation type="journal article" date="2012" name="Nature">
        <title>The oyster genome reveals stress adaptation and complexity of shell formation.</title>
        <authorList>
            <person name="Zhang G."/>
            <person name="Fang X."/>
            <person name="Guo X."/>
            <person name="Li L."/>
            <person name="Luo R."/>
            <person name="Xu F."/>
            <person name="Yang P."/>
            <person name="Zhang L."/>
            <person name="Wang X."/>
            <person name="Qi H."/>
            <person name="Xiong Z."/>
            <person name="Que H."/>
            <person name="Xie Y."/>
            <person name="Holland P.W."/>
            <person name="Paps J."/>
            <person name="Zhu Y."/>
            <person name="Wu F."/>
            <person name="Chen Y."/>
            <person name="Wang J."/>
            <person name="Peng C."/>
            <person name="Meng J."/>
            <person name="Yang L."/>
            <person name="Liu J."/>
            <person name="Wen B."/>
            <person name="Zhang N."/>
            <person name="Huang Z."/>
            <person name="Zhu Q."/>
            <person name="Feng Y."/>
            <person name="Mount A."/>
            <person name="Hedgecock D."/>
            <person name="Xu Z."/>
            <person name="Liu Y."/>
            <person name="Domazet-Loso T."/>
            <person name="Du Y."/>
            <person name="Sun X."/>
            <person name="Zhang S."/>
            <person name="Liu B."/>
            <person name="Cheng P."/>
            <person name="Jiang X."/>
            <person name="Li J."/>
            <person name="Fan D."/>
            <person name="Wang W."/>
            <person name="Fu W."/>
            <person name="Wang T."/>
            <person name="Wang B."/>
            <person name="Zhang J."/>
            <person name="Peng Z."/>
            <person name="Li Y."/>
            <person name="Li N."/>
            <person name="Wang J."/>
            <person name="Chen M."/>
            <person name="He Y."/>
            <person name="Tan F."/>
            <person name="Song X."/>
            <person name="Zheng Q."/>
            <person name="Huang R."/>
            <person name="Yang H."/>
            <person name="Du X."/>
            <person name="Chen L."/>
            <person name="Yang M."/>
            <person name="Gaffney P.M."/>
            <person name="Wang S."/>
            <person name="Luo L."/>
            <person name="She Z."/>
            <person name="Ming Y."/>
            <person name="Huang W."/>
            <person name="Zhang S."/>
            <person name="Huang B."/>
            <person name="Zhang Y."/>
            <person name="Qu T."/>
            <person name="Ni P."/>
            <person name="Miao G."/>
            <person name="Wang J."/>
            <person name="Wang Q."/>
            <person name="Steinberg C.E."/>
            <person name="Wang H."/>
            <person name="Li N."/>
            <person name="Qian L."/>
            <person name="Zhang G."/>
            <person name="Li Y."/>
            <person name="Yang H."/>
            <person name="Liu X."/>
            <person name="Wang J."/>
            <person name="Yin Y."/>
            <person name="Wang J."/>
        </authorList>
    </citation>
    <scope>NUCLEOTIDE SEQUENCE [LARGE SCALE GENOMIC DNA]</scope>
    <source>
        <strain evidence="2">05x7-T-G4-1.051#20</strain>
    </source>
</reference>
<dbReference type="PANTHER" id="PTHR12480">
    <property type="entry name" value="ARGININE DEMETHYLASE AND LYSYL-HYDROXYLASE JMJD"/>
    <property type="match status" value="1"/>
</dbReference>
<dbReference type="InParanoid" id="K1QLC6"/>
<dbReference type="InterPro" id="IPR035979">
    <property type="entry name" value="RBD_domain_sf"/>
</dbReference>
<dbReference type="InterPro" id="IPR000504">
    <property type="entry name" value="RRM_dom"/>
</dbReference>
<feature type="compositionally biased region" description="Basic and acidic residues" evidence="1">
    <location>
        <begin position="8"/>
        <end position="26"/>
    </location>
</feature>
<feature type="compositionally biased region" description="Basic and acidic residues" evidence="1">
    <location>
        <begin position="58"/>
        <end position="69"/>
    </location>
</feature>
<dbReference type="SUPFAM" id="SSF54928">
    <property type="entry name" value="RNA-binding domain, RBD"/>
    <property type="match status" value="1"/>
</dbReference>
<dbReference type="PROSITE" id="PS51184">
    <property type="entry name" value="JMJC"/>
    <property type="match status" value="1"/>
</dbReference>
<dbReference type="Pfam" id="PF13621">
    <property type="entry name" value="Cupin_8"/>
    <property type="match status" value="1"/>
</dbReference>
<evidence type="ECO:0000313" key="2">
    <source>
        <dbReference type="EMBL" id="EKC22486.1"/>
    </source>
</evidence>
<dbReference type="Gene3D" id="3.30.70.330">
    <property type="match status" value="1"/>
</dbReference>
<feature type="compositionally biased region" description="Acidic residues" evidence="1">
    <location>
        <begin position="47"/>
        <end position="57"/>
    </location>
</feature>
<dbReference type="SMART" id="SM00360">
    <property type="entry name" value="RRM"/>
    <property type="match status" value="1"/>
</dbReference>
<dbReference type="InterPro" id="IPR041667">
    <property type="entry name" value="Cupin_8"/>
</dbReference>
<proteinExistence type="predicted"/>
<dbReference type="GO" id="GO:0005634">
    <property type="term" value="C:nucleus"/>
    <property type="evidence" value="ECO:0007669"/>
    <property type="project" value="TreeGrafter"/>
</dbReference>
<dbReference type="HOGENOM" id="CLU_495452_0_0_1"/>
<dbReference type="GO" id="GO:0000987">
    <property type="term" value="F:cis-regulatory region sequence-specific DNA binding"/>
    <property type="evidence" value="ECO:0007669"/>
    <property type="project" value="TreeGrafter"/>
</dbReference>
<dbReference type="SUPFAM" id="SSF51197">
    <property type="entry name" value="Clavaminate synthase-like"/>
    <property type="match status" value="1"/>
</dbReference>
<dbReference type="InterPro" id="IPR003347">
    <property type="entry name" value="JmjC_dom"/>
</dbReference>
<dbReference type="CDD" id="cd00590">
    <property type="entry name" value="RRM_SF"/>
    <property type="match status" value="1"/>
</dbReference>
<dbReference type="PROSITE" id="PS50102">
    <property type="entry name" value="RRM"/>
    <property type="match status" value="1"/>
</dbReference>
<accession>K1QLC6</accession>
<name>K1QLC6_MAGGI</name>
<organism evidence="2">
    <name type="scientific">Magallana gigas</name>
    <name type="common">Pacific oyster</name>
    <name type="synonym">Crassostrea gigas</name>
    <dbReference type="NCBI Taxonomy" id="29159"/>
    <lineage>
        <taxon>Eukaryota</taxon>
        <taxon>Metazoa</taxon>
        <taxon>Spiralia</taxon>
        <taxon>Lophotrochozoa</taxon>
        <taxon>Mollusca</taxon>
        <taxon>Bivalvia</taxon>
        <taxon>Autobranchia</taxon>
        <taxon>Pteriomorphia</taxon>
        <taxon>Ostreida</taxon>
        <taxon>Ostreoidea</taxon>
        <taxon>Ostreidae</taxon>
        <taxon>Magallana</taxon>
    </lineage>
</organism>
<dbReference type="PANTHER" id="PTHR12480:SF21">
    <property type="entry name" value="JMJC DOMAIN-CONTAINING PROTEIN 8"/>
    <property type="match status" value="1"/>
</dbReference>
<dbReference type="GO" id="GO:0003723">
    <property type="term" value="F:RNA binding"/>
    <property type="evidence" value="ECO:0007669"/>
    <property type="project" value="UniProtKB-UniRule"/>
</dbReference>
<gene>
    <name evidence="2" type="ORF">CGI_10002168</name>
</gene>
<protein>
    <submittedName>
        <fullName evidence="2">JmjC domain-containing protein 8</fullName>
    </submittedName>
</protein>